<dbReference type="InterPro" id="IPR046202">
    <property type="entry name" value="DUF6235"/>
</dbReference>
<reference evidence="1 2" key="1">
    <citation type="submission" date="2021-02" db="EMBL/GenBank/DDBJ databases">
        <title>Actinophytocola xerophila sp. nov., isolated from soil of cotton cropping field.</title>
        <authorList>
            <person name="Huang R."/>
            <person name="Chen X."/>
            <person name="Ge X."/>
            <person name="Liu W."/>
        </authorList>
    </citation>
    <scope>NUCLEOTIDE SEQUENCE [LARGE SCALE GENOMIC DNA]</scope>
    <source>
        <strain evidence="1 2">S1-96</strain>
    </source>
</reference>
<evidence type="ECO:0000313" key="2">
    <source>
        <dbReference type="Proteomes" id="UP001156441"/>
    </source>
</evidence>
<dbReference type="EMBL" id="JAFFZE010000010">
    <property type="protein sequence ID" value="MCT2583762.1"/>
    <property type="molecule type" value="Genomic_DNA"/>
</dbReference>
<evidence type="ECO:0000313" key="1">
    <source>
        <dbReference type="EMBL" id="MCT2583762.1"/>
    </source>
</evidence>
<comment type="caution">
    <text evidence="1">The sequence shown here is derived from an EMBL/GenBank/DDBJ whole genome shotgun (WGS) entry which is preliminary data.</text>
</comment>
<dbReference type="RefSeq" id="WP_260191146.1">
    <property type="nucleotide sequence ID" value="NZ_JAFFZE010000010.1"/>
</dbReference>
<protein>
    <submittedName>
        <fullName evidence="1">Uncharacterized protein</fullName>
    </submittedName>
</protein>
<organism evidence="1 2">
    <name type="scientific">Actinophytocola gossypii</name>
    <dbReference type="NCBI Taxonomy" id="2812003"/>
    <lineage>
        <taxon>Bacteria</taxon>
        <taxon>Bacillati</taxon>
        <taxon>Actinomycetota</taxon>
        <taxon>Actinomycetes</taxon>
        <taxon>Pseudonocardiales</taxon>
        <taxon>Pseudonocardiaceae</taxon>
    </lineage>
</organism>
<name>A0ABT2J7C4_9PSEU</name>
<gene>
    <name evidence="1" type="ORF">JT362_11595</name>
</gene>
<proteinExistence type="predicted"/>
<dbReference type="Pfam" id="PF19748">
    <property type="entry name" value="DUF6235"/>
    <property type="match status" value="1"/>
</dbReference>
<sequence>MNEPTNIGQSAPHARFRMETGLEVLDAWAESAGQSDRNAIYKALFAMADGSLFRTYRIIDDFQQLSELYVLVKDDLVLKLRINCFDSFGIVGIGPRDQFTP</sequence>
<dbReference type="Proteomes" id="UP001156441">
    <property type="component" value="Unassembled WGS sequence"/>
</dbReference>
<keyword evidence="2" id="KW-1185">Reference proteome</keyword>
<accession>A0ABT2J7C4</accession>